<dbReference type="EMBL" id="QSKF01000001">
    <property type="protein sequence ID" value="RHE42141.1"/>
    <property type="molecule type" value="Genomic_DNA"/>
</dbReference>
<protein>
    <submittedName>
        <fullName evidence="1">DUF1177 domain-containing protein</fullName>
    </submittedName>
</protein>
<evidence type="ECO:0000313" key="1">
    <source>
        <dbReference type="EMBL" id="RHE42141.1"/>
    </source>
</evidence>
<organism evidence="1 2">
    <name type="scientific">Blautia obeum</name>
    <dbReference type="NCBI Taxonomy" id="40520"/>
    <lineage>
        <taxon>Bacteria</taxon>
        <taxon>Bacillati</taxon>
        <taxon>Bacillota</taxon>
        <taxon>Clostridia</taxon>
        <taxon>Lachnospirales</taxon>
        <taxon>Lachnospiraceae</taxon>
        <taxon>Blautia</taxon>
    </lineage>
</organism>
<dbReference type="Proteomes" id="UP000283745">
    <property type="component" value="Unassembled WGS sequence"/>
</dbReference>
<proteinExistence type="predicted"/>
<name>A0A414JC94_9FIRM</name>
<reference evidence="1 2" key="1">
    <citation type="submission" date="2018-08" db="EMBL/GenBank/DDBJ databases">
        <title>A genome reference for cultivated species of the human gut microbiota.</title>
        <authorList>
            <person name="Zou Y."/>
            <person name="Xue W."/>
            <person name="Luo G."/>
        </authorList>
    </citation>
    <scope>NUCLEOTIDE SEQUENCE [LARGE SCALE GENOMIC DNA]</scope>
    <source>
        <strain evidence="1 2">AM28-23</strain>
    </source>
</reference>
<gene>
    <name evidence="1" type="ORF">DW740_02220</name>
</gene>
<dbReference type="RefSeq" id="WP_015543077.1">
    <property type="nucleotide sequence ID" value="NZ_CABJFK010000001.1"/>
</dbReference>
<accession>A0A414JC94</accession>
<dbReference type="InterPro" id="IPR009561">
    <property type="entry name" value="DUF1177"/>
</dbReference>
<dbReference type="Pfam" id="PF06675">
    <property type="entry name" value="DUF1177"/>
    <property type="match status" value="1"/>
</dbReference>
<sequence>MLMKEIIAAYDVLDSSFVTGEEVKKYLLGIKADANVEVYELVGPKGSTDMLKVRIPGKNGKTNGGDAPTIGLLGRLGGIGARPERIGFVSDGDGALCAVALAAKLLDMQNKGDYLDGDVFISTHICPHAPTAPHDPVPFMGSPVEMAQVNKEEVSPDLDALLVVDTTKGNRVINTRGFAISPTVKEGYVLRTSEDLLDLMQITTGRLPYVFPLATQDITPYGNDIHHLNSILQPCTATDAPVVGVAITTETMVPGCATGGTHATDVEEAARFMLEVAKAYGRKQCSFYDADEYARLQKLYGSMKHLQTLGKE</sequence>
<dbReference type="AlphaFoldDB" id="A0A414JC94"/>
<evidence type="ECO:0000313" key="2">
    <source>
        <dbReference type="Proteomes" id="UP000283745"/>
    </source>
</evidence>
<comment type="caution">
    <text evidence="1">The sequence shown here is derived from an EMBL/GenBank/DDBJ whole genome shotgun (WGS) entry which is preliminary data.</text>
</comment>